<evidence type="ECO:0000313" key="4">
    <source>
        <dbReference type="Proteomes" id="UP000031036"/>
    </source>
</evidence>
<protein>
    <submittedName>
        <fullName evidence="3">Uncharacterized protein</fullName>
    </submittedName>
</protein>
<evidence type="ECO:0000313" key="3">
    <source>
        <dbReference type="EMBL" id="KHN82463.1"/>
    </source>
</evidence>
<keyword evidence="2" id="KW-1133">Transmembrane helix</keyword>
<reference evidence="3 4" key="1">
    <citation type="submission" date="2014-11" db="EMBL/GenBank/DDBJ databases">
        <title>Genetic blueprint of the zoonotic pathogen Toxocara canis.</title>
        <authorList>
            <person name="Zhu X.-Q."/>
            <person name="Korhonen P.K."/>
            <person name="Cai H."/>
            <person name="Young N.D."/>
            <person name="Nejsum P."/>
            <person name="von Samson-Himmelstjerna G."/>
            <person name="Boag P.R."/>
            <person name="Tan P."/>
            <person name="Li Q."/>
            <person name="Min J."/>
            <person name="Yang Y."/>
            <person name="Wang X."/>
            <person name="Fang X."/>
            <person name="Hall R.S."/>
            <person name="Hofmann A."/>
            <person name="Sternberg P.W."/>
            <person name="Jex A.R."/>
            <person name="Gasser R.B."/>
        </authorList>
    </citation>
    <scope>NUCLEOTIDE SEQUENCE [LARGE SCALE GENOMIC DNA]</scope>
    <source>
        <strain evidence="3">PN_DK_2014</strain>
    </source>
</reference>
<keyword evidence="2" id="KW-0812">Transmembrane</keyword>
<dbReference type="EMBL" id="JPKZ01001349">
    <property type="protein sequence ID" value="KHN82463.1"/>
    <property type="molecule type" value="Genomic_DNA"/>
</dbReference>
<name>A0A0B2VLH2_TOXCA</name>
<dbReference type="OMA" id="PSHYHNF"/>
<accession>A0A0B2VLH2</accession>
<keyword evidence="2" id="KW-0472">Membrane</keyword>
<evidence type="ECO:0000256" key="1">
    <source>
        <dbReference type="SAM" id="MobiDB-lite"/>
    </source>
</evidence>
<proteinExistence type="predicted"/>
<dbReference type="AlphaFoldDB" id="A0A0B2VLH2"/>
<dbReference type="Proteomes" id="UP000031036">
    <property type="component" value="Unassembled WGS sequence"/>
</dbReference>
<comment type="caution">
    <text evidence="3">The sequence shown here is derived from an EMBL/GenBank/DDBJ whole genome shotgun (WGS) entry which is preliminary data.</text>
</comment>
<feature type="transmembrane region" description="Helical" evidence="2">
    <location>
        <begin position="7"/>
        <end position="32"/>
    </location>
</feature>
<evidence type="ECO:0000256" key="2">
    <source>
        <dbReference type="SAM" id="Phobius"/>
    </source>
</evidence>
<sequence length="224" mass="25222">MQEEQRPVLTIVILVSGVVGGLVVVITVVYFYRFCLKKRPPVTTTGKPEHKRDQIRSQAASQCRPLPLPPLVANQPASSVPSHYHNFLPQFEPIPLPSPDKITAVSIDEVNAAEKIAKLFPVKVPVIVATSANENSEPSVYKNERNKQTKGNNYLSVDGAPPRPQSAEMLLTAAEDEERRRASLDAYHRPVRRQLPNIEHLEKVELEKTVDLRTANANDWYRRY</sequence>
<feature type="region of interest" description="Disordered" evidence="1">
    <location>
        <begin position="42"/>
        <end position="66"/>
    </location>
</feature>
<keyword evidence="4" id="KW-1185">Reference proteome</keyword>
<dbReference type="OrthoDB" id="5876369at2759"/>
<gene>
    <name evidence="3" type="ORF">Tcan_15726</name>
</gene>
<organism evidence="3 4">
    <name type="scientific">Toxocara canis</name>
    <name type="common">Canine roundworm</name>
    <dbReference type="NCBI Taxonomy" id="6265"/>
    <lineage>
        <taxon>Eukaryota</taxon>
        <taxon>Metazoa</taxon>
        <taxon>Ecdysozoa</taxon>
        <taxon>Nematoda</taxon>
        <taxon>Chromadorea</taxon>
        <taxon>Rhabditida</taxon>
        <taxon>Spirurina</taxon>
        <taxon>Ascaridomorpha</taxon>
        <taxon>Ascaridoidea</taxon>
        <taxon>Toxocaridae</taxon>
        <taxon>Toxocara</taxon>
    </lineage>
</organism>